<protein>
    <submittedName>
        <fullName evidence="2">Uncharacterized protein</fullName>
    </submittedName>
</protein>
<reference evidence="2 3" key="1">
    <citation type="submission" date="2015-03" db="EMBL/GenBank/DDBJ databases">
        <authorList>
            <consortium name="Pathogen Informatics"/>
        </authorList>
    </citation>
    <scope>NUCLEOTIDE SEQUENCE [LARGE SCALE GENOMIC DNA]</scope>
    <source>
        <strain evidence="2 3">D00501624</strain>
    </source>
</reference>
<organism evidence="2 3">
    <name type="scientific">Mycobacterium tuberculosis</name>
    <dbReference type="NCBI Taxonomy" id="1773"/>
    <lineage>
        <taxon>Bacteria</taxon>
        <taxon>Bacillati</taxon>
        <taxon>Actinomycetota</taxon>
        <taxon>Actinomycetes</taxon>
        <taxon>Mycobacteriales</taxon>
        <taxon>Mycobacteriaceae</taxon>
        <taxon>Mycobacterium</taxon>
        <taxon>Mycobacterium tuberculosis complex</taxon>
    </lineage>
</organism>
<evidence type="ECO:0000313" key="2">
    <source>
        <dbReference type="EMBL" id="CNU64392.1"/>
    </source>
</evidence>
<evidence type="ECO:0000313" key="3">
    <source>
        <dbReference type="Proteomes" id="UP000039217"/>
    </source>
</evidence>
<dbReference type="EMBL" id="CQQC01000231">
    <property type="protein sequence ID" value="CNU64392.1"/>
    <property type="molecule type" value="Genomic_DNA"/>
</dbReference>
<accession>A0A655DFI8</accession>
<dbReference type="AlphaFoldDB" id="A0A655DFI8"/>
<name>A0A655DFI8_MYCTX</name>
<gene>
    <name evidence="2" type="ORF">ERS007661_00977</name>
</gene>
<dbReference type="Proteomes" id="UP000039217">
    <property type="component" value="Unassembled WGS sequence"/>
</dbReference>
<evidence type="ECO:0000256" key="1">
    <source>
        <dbReference type="SAM" id="MobiDB-lite"/>
    </source>
</evidence>
<sequence>MSDAVQVGSLFFDHAALGRERLAHRDPCLEAVHAVESRSGVDDPALGVQDRGHRQLVAHPDFEVVGVVGGCDFDRAGAEFRVHVLVGDNGQLPVDEWVRQAGADQVTVALVIGMDGDRGIAQHRLDPGGGDHDVGLRVVKRAVPKRHQLAFDVAVVDLEVGDRGLQHRRPVDQPLGPIDQPGVIKPLEDRAHRPRQTFVHGEPVAAPVHPVTESAHLAADGTARLSLPIPHLVHEQLAAEVFFSLAVDRQLLLDHALGGDPGMVGARLPEHLIALHPLAPRQGVHHGVFQRVAHVQAAGHVRRRQHDRIGRLGAGRVRGEVASVQPLLIDGALHRGRIPRLGQHIGGRVRAGGHRSILGTASHRHESARNRPDSASQSRGLQRHTGGRQTLQQGVTHCGRGG</sequence>
<feature type="compositionally biased region" description="Basic and acidic residues" evidence="1">
    <location>
        <begin position="363"/>
        <end position="372"/>
    </location>
</feature>
<proteinExistence type="predicted"/>
<feature type="region of interest" description="Disordered" evidence="1">
    <location>
        <begin position="360"/>
        <end position="402"/>
    </location>
</feature>